<dbReference type="RefSeq" id="WP_193516103.1">
    <property type="nucleotide sequence ID" value="NZ_CP121271.1"/>
</dbReference>
<dbReference type="PANTHER" id="PTHR43289:SF34">
    <property type="entry name" value="SERINE_THREONINE-PROTEIN KINASE YBDM-RELATED"/>
    <property type="match status" value="1"/>
</dbReference>
<name>A0AAX3ZJW4_STRRO</name>
<feature type="region of interest" description="Disordered" evidence="6">
    <location>
        <begin position="314"/>
        <end position="352"/>
    </location>
</feature>
<dbReference type="PANTHER" id="PTHR43289">
    <property type="entry name" value="MITOGEN-ACTIVATED PROTEIN KINASE KINASE KINASE 20-RELATED"/>
    <property type="match status" value="1"/>
</dbReference>
<dbReference type="Gene3D" id="3.30.200.20">
    <property type="entry name" value="Phosphorylase Kinase, domain 1"/>
    <property type="match status" value="1"/>
</dbReference>
<dbReference type="Pfam" id="PF13360">
    <property type="entry name" value="PQQ_2"/>
    <property type="match status" value="1"/>
</dbReference>
<keyword evidence="2 5" id="KW-0547">Nucleotide-binding</keyword>
<sequence length="806" mass="83088">MLGGLGASDPRHVGPYRILARLGAGGMGEVYLGADTRPGPPGGEPGLAAVKVVRADLGGDPALRDRFRKEITTARTVEGRFTARLLSADTEAAEPWMATEYVAGPTLDRAVRETGPLPVGTVLDLGLALARALRGIHRAQVRHRDLKPANVLLGADGPRVIDFGIARDFGASTMTATGAMVGSPGYMSPEHVLGGSHVVAASDVFCLAAVLCFAATGEAPFGSGPVAAVLYRISQADADLAAVPGPVRDLIADCLSADPFARPDAVALEARFKAAVREAGGADDATVVWPPAVRSLVDAHRRELARVVAQAGPVSGRAPTMPGASPVHSAETVTGPPAPPVTPPPGRPAGPSRRTLVTVIAAAAAVGVLGAFALRAVQDPGEPDRPEAGGGGASPTASASAAEAMDKPSGLGENGVDGTRHYPADPSARPEGWRQWNTKLPGRPRYCALNPEILVCRTVDGGLVAVGAADGEQRWKAPSTAPGEKAAETPMNGTWLPGGAKEPLIHGDTVVSYAGGKVRGRSVSDGRLRWERALSVGEVANRTPLLTGGGAVFVTAHDQSGVIVHAFDTETGEPLWHRTLSTRTGTGPAGSHYMALAYADGRVVASTDNGVAGFDARTGATTHAAVDGECENIRAVGERVLCSTGTRTVALDTKKYAPAGTPAFDPLNDWPGAEYQGAHTLAWVDGTTPYRLEQVGAPGSVVLQKKGEARTRTVGGRPLPAGARASAAVIVGGTAVVADNRYLYTLPVAGGDGERYEIEHAPGNGRGRPDAEFGMEEWEPRLISLGGVLFLAFHDGTVRSFELPTA</sequence>
<dbReference type="GeneID" id="90943489"/>
<dbReference type="CDD" id="cd14014">
    <property type="entry name" value="STKc_PknB_like"/>
    <property type="match status" value="1"/>
</dbReference>
<dbReference type="SUPFAM" id="SSF56112">
    <property type="entry name" value="Protein kinase-like (PK-like)"/>
    <property type="match status" value="1"/>
</dbReference>
<feature type="region of interest" description="Disordered" evidence="6">
    <location>
        <begin position="474"/>
        <end position="500"/>
    </location>
</feature>
<dbReference type="PROSITE" id="PS00107">
    <property type="entry name" value="PROTEIN_KINASE_ATP"/>
    <property type="match status" value="1"/>
</dbReference>
<dbReference type="GO" id="GO:0005524">
    <property type="term" value="F:ATP binding"/>
    <property type="evidence" value="ECO:0007669"/>
    <property type="project" value="UniProtKB-UniRule"/>
</dbReference>
<dbReference type="Gene3D" id="1.10.510.10">
    <property type="entry name" value="Transferase(Phosphotransferase) domain 1"/>
    <property type="match status" value="1"/>
</dbReference>
<dbReference type="EC" id="2.7.11.1" evidence="8"/>
<organism evidence="8 9">
    <name type="scientific">Streptomyces rochei</name>
    <name type="common">Streptomyces parvullus</name>
    <dbReference type="NCBI Taxonomy" id="1928"/>
    <lineage>
        <taxon>Bacteria</taxon>
        <taxon>Bacillati</taxon>
        <taxon>Actinomycetota</taxon>
        <taxon>Actinomycetes</taxon>
        <taxon>Kitasatosporales</taxon>
        <taxon>Streptomycetaceae</taxon>
        <taxon>Streptomyces</taxon>
        <taxon>Streptomyces rochei group</taxon>
    </lineage>
</organism>
<dbReference type="InterPro" id="IPR017441">
    <property type="entry name" value="Protein_kinase_ATP_BS"/>
</dbReference>
<evidence type="ECO:0000256" key="5">
    <source>
        <dbReference type="PROSITE-ProRule" id="PRU10141"/>
    </source>
</evidence>
<feature type="binding site" evidence="5">
    <location>
        <position position="51"/>
    </location>
    <ligand>
        <name>ATP</name>
        <dbReference type="ChEBI" id="CHEBI:30616"/>
    </ligand>
</feature>
<evidence type="ECO:0000313" key="9">
    <source>
        <dbReference type="Proteomes" id="UP001231701"/>
    </source>
</evidence>
<keyword evidence="3 8" id="KW-0418">Kinase</keyword>
<evidence type="ECO:0000259" key="7">
    <source>
        <dbReference type="PROSITE" id="PS50011"/>
    </source>
</evidence>
<dbReference type="InterPro" id="IPR011047">
    <property type="entry name" value="Quinoprotein_ADH-like_sf"/>
</dbReference>
<feature type="compositionally biased region" description="Pro residues" evidence="6">
    <location>
        <begin position="336"/>
        <end position="348"/>
    </location>
</feature>
<dbReference type="Proteomes" id="UP001231701">
    <property type="component" value="Chromosome"/>
</dbReference>
<dbReference type="InterPro" id="IPR015943">
    <property type="entry name" value="WD40/YVTN_repeat-like_dom_sf"/>
</dbReference>
<reference evidence="8" key="1">
    <citation type="submission" date="2023-03" db="EMBL/GenBank/DDBJ databases">
        <title>Borrelidin-producing and root-colonizing Streptomyces rochei is a potent biopesticide for soil-borne oomycete-caused plant diseases.</title>
        <authorList>
            <person name="Zhou D."/>
            <person name="Wang X."/>
            <person name="Navarro-Munoz J.C."/>
            <person name="Li W."/>
            <person name="Li J."/>
            <person name="Jiu M."/>
            <person name="Deng S."/>
            <person name="Ye Y."/>
            <person name="Daly P."/>
            <person name="Wei L."/>
        </authorList>
    </citation>
    <scope>NUCLEOTIDE SEQUENCE</scope>
    <source>
        <strain evidence="8">JK1</strain>
    </source>
</reference>
<evidence type="ECO:0000256" key="2">
    <source>
        <dbReference type="ARBA" id="ARBA00022741"/>
    </source>
</evidence>
<keyword evidence="1 8" id="KW-0808">Transferase</keyword>
<feature type="region of interest" description="Disordered" evidence="6">
    <location>
        <begin position="378"/>
        <end position="436"/>
    </location>
</feature>
<evidence type="ECO:0000256" key="4">
    <source>
        <dbReference type="ARBA" id="ARBA00022840"/>
    </source>
</evidence>
<evidence type="ECO:0000256" key="3">
    <source>
        <dbReference type="ARBA" id="ARBA00022777"/>
    </source>
</evidence>
<dbReference type="InterPro" id="IPR002372">
    <property type="entry name" value="PQQ_rpt_dom"/>
</dbReference>
<gene>
    <name evidence="8" type="ORF">P7W03_15655</name>
</gene>
<dbReference type="EMBL" id="CP121271">
    <property type="protein sequence ID" value="WMC86908.1"/>
    <property type="molecule type" value="Genomic_DNA"/>
</dbReference>
<dbReference type="InterPro" id="IPR018391">
    <property type="entry name" value="PQQ_b-propeller_rpt"/>
</dbReference>
<proteinExistence type="predicted"/>
<accession>A0AAX3ZJW4</accession>
<dbReference type="InterPro" id="IPR008271">
    <property type="entry name" value="Ser/Thr_kinase_AS"/>
</dbReference>
<dbReference type="PROSITE" id="PS50011">
    <property type="entry name" value="PROTEIN_KINASE_DOM"/>
    <property type="match status" value="1"/>
</dbReference>
<dbReference type="SMART" id="SM00220">
    <property type="entry name" value="S_TKc"/>
    <property type="match status" value="1"/>
</dbReference>
<dbReference type="Gene3D" id="2.130.10.10">
    <property type="entry name" value="YVTN repeat-like/Quinoprotein amine dehydrogenase"/>
    <property type="match status" value="1"/>
</dbReference>
<dbReference type="SMART" id="SM00564">
    <property type="entry name" value="PQQ"/>
    <property type="match status" value="4"/>
</dbReference>
<dbReference type="SUPFAM" id="SSF50998">
    <property type="entry name" value="Quinoprotein alcohol dehydrogenase-like"/>
    <property type="match status" value="1"/>
</dbReference>
<protein>
    <submittedName>
        <fullName evidence="8">Serine/threonine-protein kinase</fullName>
        <ecNumber evidence="8">2.7.11.1</ecNumber>
    </submittedName>
</protein>
<feature type="compositionally biased region" description="Low complexity" evidence="6">
    <location>
        <begin position="394"/>
        <end position="403"/>
    </location>
</feature>
<dbReference type="PROSITE" id="PS00108">
    <property type="entry name" value="PROTEIN_KINASE_ST"/>
    <property type="match status" value="1"/>
</dbReference>
<feature type="domain" description="Protein kinase" evidence="7">
    <location>
        <begin position="16"/>
        <end position="272"/>
    </location>
</feature>
<evidence type="ECO:0000256" key="6">
    <source>
        <dbReference type="SAM" id="MobiDB-lite"/>
    </source>
</evidence>
<dbReference type="Pfam" id="PF00069">
    <property type="entry name" value="Pkinase"/>
    <property type="match status" value="1"/>
</dbReference>
<dbReference type="InterPro" id="IPR011009">
    <property type="entry name" value="Kinase-like_dom_sf"/>
</dbReference>
<evidence type="ECO:0000313" key="8">
    <source>
        <dbReference type="EMBL" id="WMC86908.1"/>
    </source>
</evidence>
<dbReference type="InterPro" id="IPR000719">
    <property type="entry name" value="Prot_kinase_dom"/>
</dbReference>
<evidence type="ECO:0000256" key="1">
    <source>
        <dbReference type="ARBA" id="ARBA00022679"/>
    </source>
</evidence>
<dbReference type="AlphaFoldDB" id="A0AAX3ZJW4"/>
<dbReference type="GO" id="GO:0004674">
    <property type="term" value="F:protein serine/threonine kinase activity"/>
    <property type="evidence" value="ECO:0007669"/>
    <property type="project" value="UniProtKB-EC"/>
</dbReference>
<keyword evidence="4 5" id="KW-0067">ATP-binding</keyword>